<dbReference type="InterPro" id="IPR050764">
    <property type="entry name" value="CbbQ/NirQ/NorQ/GpvN"/>
</dbReference>
<dbReference type="PANTHER" id="PTHR42759">
    <property type="entry name" value="MOXR FAMILY PROTEIN"/>
    <property type="match status" value="1"/>
</dbReference>
<reference evidence="7 8" key="1">
    <citation type="submission" date="2019-02" db="EMBL/GenBank/DDBJ databases">
        <title>Deep-cultivation of Planctomycetes and their phenomic and genomic characterization uncovers novel biology.</title>
        <authorList>
            <person name="Wiegand S."/>
            <person name="Jogler M."/>
            <person name="Boedeker C."/>
            <person name="Pinto D."/>
            <person name="Vollmers J."/>
            <person name="Rivas-Marin E."/>
            <person name="Kohn T."/>
            <person name="Peeters S.H."/>
            <person name="Heuer A."/>
            <person name="Rast P."/>
            <person name="Oberbeckmann S."/>
            <person name="Bunk B."/>
            <person name="Jeske O."/>
            <person name="Meyerdierks A."/>
            <person name="Storesund J.E."/>
            <person name="Kallscheuer N."/>
            <person name="Luecker S."/>
            <person name="Lage O.M."/>
            <person name="Pohl T."/>
            <person name="Merkel B.J."/>
            <person name="Hornburger P."/>
            <person name="Mueller R.-W."/>
            <person name="Bruemmer F."/>
            <person name="Labrenz M."/>
            <person name="Spormann A.M."/>
            <person name="Op den Camp H."/>
            <person name="Overmann J."/>
            <person name="Amann R."/>
            <person name="Jetten M.S.M."/>
            <person name="Mascher T."/>
            <person name="Medema M.H."/>
            <person name="Devos D.P."/>
            <person name="Kaster A.-K."/>
            <person name="Ovreas L."/>
            <person name="Rohde M."/>
            <person name="Galperin M.Y."/>
            <person name="Jogler C."/>
        </authorList>
    </citation>
    <scope>NUCLEOTIDE SEQUENCE [LARGE SCALE GENOMIC DNA]</scope>
    <source>
        <strain evidence="7 8">Pan189</strain>
    </source>
</reference>
<dbReference type="Pfam" id="PF07726">
    <property type="entry name" value="AAA_3"/>
    <property type="match status" value="1"/>
</dbReference>
<dbReference type="Gene3D" id="1.10.8.80">
    <property type="entry name" value="Magnesium chelatase subunit I, C-Terminal domain"/>
    <property type="match status" value="1"/>
</dbReference>
<dbReference type="Proteomes" id="UP000317318">
    <property type="component" value="Chromosome"/>
</dbReference>
<evidence type="ECO:0000313" key="8">
    <source>
        <dbReference type="Proteomes" id="UP000317318"/>
    </source>
</evidence>
<dbReference type="EMBL" id="CP036268">
    <property type="protein sequence ID" value="QDT39108.1"/>
    <property type="molecule type" value="Genomic_DNA"/>
</dbReference>
<evidence type="ECO:0000259" key="6">
    <source>
        <dbReference type="Pfam" id="PF17863"/>
    </source>
</evidence>
<dbReference type="GO" id="GO:0016887">
    <property type="term" value="F:ATP hydrolysis activity"/>
    <property type="evidence" value="ECO:0007669"/>
    <property type="project" value="InterPro"/>
</dbReference>
<dbReference type="InterPro" id="IPR011703">
    <property type="entry name" value="ATPase_AAA-3"/>
</dbReference>
<dbReference type="Pfam" id="PF17863">
    <property type="entry name" value="AAA_lid_2"/>
    <property type="match status" value="1"/>
</dbReference>
<dbReference type="PIRSF" id="PIRSF002849">
    <property type="entry name" value="AAA_ATPase_chaperone_MoxR_prd"/>
    <property type="match status" value="1"/>
</dbReference>
<evidence type="ECO:0000256" key="4">
    <source>
        <dbReference type="SAM" id="MobiDB-lite"/>
    </source>
</evidence>
<feature type="domain" description="ChlI/MoxR AAA lid" evidence="6">
    <location>
        <begin position="270"/>
        <end position="337"/>
    </location>
</feature>
<protein>
    <submittedName>
        <fullName evidence="7">ATPase RavA</fullName>
    </submittedName>
</protein>
<dbReference type="Gene3D" id="3.40.50.300">
    <property type="entry name" value="P-loop containing nucleotide triphosphate hydrolases"/>
    <property type="match status" value="1"/>
</dbReference>
<organism evidence="7 8">
    <name type="scientific">Stratiformator vulcanicus</name>
    <dbReference type="NCBI Taxonomy" id="2527980"/>
    <lineage>
        <taxon>Bacteria</taxon>
        <taxon>Pseudomonadati</taxon>
        <taxon>Planctomycetota</taxon>
        <taxon>Planctomycetia</taxon>
        <taxon>Planctomycetales</taxon>
        <taxon>Planctomycetaceae</taxon>
        <taxon>Stratiformator</taxon>
    </lineage>
</organism>
<proteinExistence type="inferred from homology"/>
<evidence type="ECO:0000256" key="2">
    <source>
        <dbReference type="ARBA" id="ARBA00022840"/>
    </source>
</evidence>
<dbReference type="FunFam" id="3.40.50.300:FF:000640">
    <property type="entry name" value="MoxR family ATPase"/>
    <property type="match status" value="1"/>
</dbReference>
<dbReference type="SUPFAM" id="SSF52540">
    <property type="entry name" value="P-loop containing nucleoside triphosphate hydrolases"/>
    <property type="match status" value="1"/>
</dbReference>
<comment type="similarity">
    <text evidence="3">Belongs to the MoxR family.</text>
</comment>
<accession>A0A517R5E0</accession>
<dbReference type="GO" id="GO:0005524">
    <property type="term" value="F:ATP binding"/>
    <property type="evidence" value="ECO:0007669"/>
    <property type="project" value="UniProtKB-KW"/>
</dbReference>
<dbReference type="InterPro" id="IPR027417">
    <property type="entry name" value="P-loop_NTPase"/>
</dbReference>
<gene>
    <name evidence="7" type="primary">ravA_3</name>
    <name evidence="7" type="ORF">Pan189_35100</name>
</gene>
<dbReference type="AlphaFoldDB" id="A0A517R5E0"/>
<keyword evidence="2" id="KW-0067">ATP-binding</keyword>
<evidence type="ECO:0000313" key="7">
    <source>
        <dbReference type="EMBL" id="QDT39108.1"/>
    </source>
</evidence>
<dbReference type="CDD" id="cd00009">
    <property type="entry name" value="AAA"/>
    <property type="match status" value="1"/>
</dbReference>
<evidence type="ECO:0000256" key="3">
    <source>
        <dbReference type="ARBA" id="ARBA00061607"/>
    </source>
</evidence>
<keyword evidence="8" id="KW-1185">Reference proteome</keyword>
<evidence type="ECO:0000256" key="1">
    <source>
        <dbReference type="ARBA" id="ARBA00022741"/>
    </source>
</evidence>
<dbReference type="KEGG" id="svp:Pan189_35100"/>
<name>A0A517R5E0_9PLAN</name>
<dbReference type="InterPro" id="IPR041628">
    <property type="entry name" value="ChlI/MoxR_AAA_lid"/>
</dbReference>
<sequence>MNDELHEQRESEKPREPVRSDVQRLEAAAQLGRTLRAELAKVIVGQDEVAEQILITMLCGGHALLEGVPGLAKTLLVRSVAELTDLSFSRIQFTPDLMPADVVGAEIIGSGGDDATAFRFIKGPVFANLILADEVNRTSPRTQSALLEAMQEHQVTVGGASHSLPRPFCVLATQNPIEQEGTYPLPEAQLDRFLMRILVDYPSEEDELEIVRRTTATALPTLQAIANQAELTDASGLLRLMPIGESTARFAIRLVRATRPNDPNADDPVNRYISWGAGPRASQALILSAKARAMLRGRAAVELEDVKAMAAPVLRHRIVTDFEAEADRVTVDQIVTQLVEALSAEDAAIPKWMRSLIKPRN</sequence>
<feature type="domain" description="ATPase AAA-3" evidence="5">
    <location>
        <begin position="62"/>
        <end position="195"/>
    </location>
</feature>
<evidence type="ECO:0000259" key="5">
    <source>
        <dbReference type="Pfam" id="PF07726"/>
    </source>
</evidence>
<dbReference type="PANTHER" id="PTHR42759:SF1">
    <property type="entry name" value="MAGNESIUM-CHELATASE SUBUNIT CHLD"/>
    <property type="match status" value="1"/>
</dbReference>
<keyword evidence="1" id="KW-0547">Nucleotide-binding</keyword>
<feature type="region of interest" description="Disordered" evidence="4">
    <location>
        <begin position="1"/>
        <end position="21"/>
    </location>
</feature>
<dbReference type="RefSeq" id="WP_310820680.1">
    <property type="nucleotide sequence ID" value="NZ_CP036268.1"/>
</dbReference>